<sequence>MRLILAAFVGGCLGTSLRFAADLAVPHSNDQFAAGTLVVNVLGALVLGWLVGGLWTRPSVPAWLKVALGPGLLGSFTTFSAVMVSVVAQGSTGLWALATGYLIASVVLGFGAAALGLWFGGRLPRPRERS</sequence>
<keyword evidence="4 10" id="KW-1133">Transmembrane helix</keyword>
<dbReference type="EMBL" id="SOHE01000006">
    <property type="protein sequence ID" value="TFD55537.1"/>
    <property type="molecule type" value="Genomic_DNA"/>
</dbReference>
<evidence type="ECO:0000256" key="4">
    <source>
        <dbReference type="ARBA" id="ARBA00022989"/>
    </source>
</evidence>
<evidence type="ECO:0000256" key="10">
    <source>
        <dbReference type="HAMAP-Rule" id="MF_00454"/>
    </source>
</evidence>
<evidence type="ECO:0000313" key="12">
    <source>
        <dbReference type="EMBL" id="TFD55537.1"/>
    </source>
</evidence>
<keyword evidence="13" id="KW-1185">Reference proteome</keyword>
<comment type="catalytic activity">
    <reaction evidence="8">
        <text>fluoride(in) = fluoride(out)</text>
        <dbReference type="Rhea" id="RHEA:76159"/>
        <dbReference type="ChEBI" id="CHEBI:17051"/>
    </reaction>
    <physiologicalReaction direction="left-to-right" evidence="8">
        <dbReference type="Rhea" id="RHEA:76160"/>
    </physiologicalReaction>
</comment>
<evidence type="ECO:0000256" key="2">
    <source>
        <dbReference type="ARBA" id="ARBA00022475"/>
    </source>
</evidence>
<evidence type="ECO:0000256" key="3">
    <source>
        <dbReference type="ARBA" id="ARBA00022692"/>
    </source>
</evidence>
<keyword evidence="5 10" id="KW-0472">Membrane</keyword>
<dbReference type="PANTHER" id="PTHR28259">
    <property type="entry name" value="FLUORIDE EXPORT PROTEIN 1-RELATED"/>
    <property type="match status" value="1"/>
</dbReference>
<dbReference type="RefSeq" id="WP_134517703.1">
    <property type="nucleotide sequence ID" value="NZ_SOHE01000006.1"/>
</dbReference>
<evidence type="ECO:0000313" key="13">
    <source>
        <dbReference type="Proteomes" id="UP000297447"/>
    </source>
</evidence>
<dbReference type="OrthoDB" id="4408652at2"/>
<dbReference type="Proteomes" id="UP000297447">
    <property type="component" value="Unassembled WGS sequence"/>
</dbReference>
<proteinExistence type="inferred from homology"/>
<keyword evidence="10" id="KW-0406">Ion transport</keyword>
<dbReference type="InterPro" id="IPR003691">
    <property type="entry name" value="FluC"/>
</dbReference>
<reference evidence="12 13" key="1">
    <citation type="submission" date="2019-03" db="EMBL/GenBank/DDBJ databases">
        <title>Genomics of glacier-inhabiting Cryobacterium strains.</title>
        <authorList>
            <person name="Liu Q."/>
            <person name="Xin Y.-H."/>
        </authorList>
    </citation>
    <scope>NUCLEOTIDE SEQUENCE [LARGE SCALE GENOMIC DNA]</scope>
    <source>
        <strain evidence="12 13">Hh14</strain>
    </source>
</reference>
<comment type="activity regulation">
    <text evidence="10">Na(+) is not transported, but it plays an essential structural role and its presence is essential for fluoride channel function.</text>
</comment>
<accession>A0A4R9AB45</accession>
<keyword evidence="6 10" id="KW-0407">Ion channel</keyword>
<dbReference type="GO" id="GO:0062054">
    <property type="term" value="F:fluoride channel activity"/>
    <property type="evidence" value="ECO:0007669"/>
    <property type="project" value="UniProtKB-UniRule"/>
</dbReference>
<feature type="chain" id="PRO_5020969670" description="Fluoride-specific ion channel FluC" evidence="11">
    <location>
        <begin position="21"/>
        <end position="130"/>
    </location>
</feature>
<feature type="signal peptide" evidence="11">
    <location>
        <begin position="1"/>
        <end position="20"/>
    </location>
</feature>
<dbReference type="GO" id="GO:0046872">
    <property type="term" value="F:metal ion binding"/>
    <property type="evidence" value="ECO:0007669"/>
    <property type="project" value="UniProtKB-KW"/>
</dbReference>
<evidence type="ECO:0000256" key="7">
    <source>
        <dbReference type="ARBA" id="ARBA00035120"/>
    </source>
</evidence>
<gene>
    <name evidence="10" type="primary">fluC</name>
    <name evidence="10" type="synonym">crcB</name>
    <name evidence="12" type="ORF">E3T55_00920</name>
</gene>
<keyword evidence="10" id="KW-0479">Metal-binding</keyword>
<dbReference type="HAMAP" id="MF_00454">
    <property type="entry name" value="FluC"/>
    <property type="match status" value="1"/>
</dbReference>
<keyword evidence="3 10" id="KW-0812">Transmembrane</keyword>
<dbReference type="PANTHER" id="PTHR28259:SF1">
    <property type="entry name" value="FLUORIDE EXPORT PROTEIN 1-RELATED"/>
    <property type="match status" value="1"/>
</dbReference>
<feature type="transmembrane region" description="Helical" evidence="10">
    <location>
        <begin position="94"/>
        <end position="119"/>
    </location>
</feature>
<evidence type="ECO:0000256" key="8">
    <source>
        <dbReference type="ARBA" id="ARBA00035585"/>
    </source>
</evidence>
<name>A0A4R9AB45_9MICO</name>
<keyword evidence="2 10" id="KW-1003">Cell membrane</keyword>
<evidence type="ECO:0000256" key="9">
    <source>
        <dbReference type="ARBA" id="ARBA00049940"/>
    </source>
</evidence>
<dbReference type="GO" id="GO:0005886">
    <property type="term" value="C:plasma membrane"/>
    <property type="evidence" value="ECO:0007669"/>
    <property type="project" value="UniProtKB-SubCell"/>
</dbReference>
<feature type="binding site" evidence="10">
    <location>
        <position position="77"/>
    </location>
    <ligand>
        <name>Na(+)</name>
        <dbReference type="ChEBI" id="CHEBI:29101"/>
        <note>structural</note>
    </ligand>
</feature>
<comment type="function">
    <text evidence="9 10">Fluoride-specific ion channel. Important for reducing fluoride concentration in the cell, thus reducing its toxicity.</text>
</comment>
<dbReference type="GO" id="GO:0140114">
    <property type="term" value="P:cellular detoxification of fluoride"/>
    <property type="evidence" value="ECO:0007669"/>
    <property type="project" value="UniProtKB-UniRule"/>
</dbReference>
<evidence type="ECO:0000256" key="11">
    <source>
        <dbReference type="SAM" id="SignalP"/>
    </source>
</evidence>
<keyword evidence="10" id="KW-0813">Transport</keyword>
<evidence type="ECO:0000256" key="6">
    <source>
        <dbReference type="ARBA" id="ARBA00023303"/>
    </source>
</evidence>
<feature type="transmembrane region" description="Helical" evidence="10">
    <location>
        <begin position="67"/>
        <end position="88"/>
    </location>
</feature>
<feature type="binding site" evidence="10">
    <location>
        <position position="74"/>
    </location>
    <ligand>
        <name>Na(+)</name>
        <dbReference type="ChEBI" id="CHEBI:29101"/>
        <note>structural</note>
    </ligand>
</feature>
<protein>
    <recommendedName>
        <fullName evidence="10">Fluoride-specific ion channel FluC</fullName>
    </recommendedName>
</protein>
<feature type="transmembrane region" description="Helical" evidence="10">
    <location>
        <begin position="36"/>
        <end position="55"/>
    </location>
</feature>
<evidence type="ECO:0000256" key="1">
    <source>
        <dbReference type="ARBA" id="ARBA00004651"/>
    </source>
</evidence>
<comment type="subcellular location">
    <subcellularLocation>
        <location evidence="1 10">Cell membrane</location>
        <topology evidence="1 10">Multi-pass membrane protein</topology>
    </subcellularLocation>
</comment>
<comment type="similarity">
    <text evidence="7 10">Belongs to the fluoride channel Fluc/FEX (TC 1.A.43) family.</text>
</comment>
<keyword evidence="11" id="KW-0732">Signal</keyword>
<keyword evidence="10" id="KW-0915">Sodium</keyword>
<dbReference type="AlphaFoldDB" id="A0A4R9AB45"/>
<evidence type="ECO:0000256" key="5">
    <source>
        <dbReference type="ARBA" id="ARBA00023136"/>
    </source>
</evidence>
<dbReference type="Pfam" id="PF02537">
    <property type="entry name" value="CRCB"/>
    <property type="match status" value="1"/>
</dbReference>
<comment type="caution">
    <text evidence="12">The sequence shown here is derived from an EMBL/GenBank/DDBJ whole genome shotgun (WGS) entry which is preliminary data.</text>
</comment>
<organism evidence="12 13">
    <name type="scientific">Cryobacterium frigoriphilum</name>
    <dbReference type="NCBI Taxonomy" id="1259150"/>
    <lineage>
        <taxon>Bacteria</taxon>
        <taxon>Bacillati</taxon>
        <taxon>Actinomycetota</taxon>
        <taxon>Actinomycetes</taxon>
        <taxon>Micrococcales</taxon>
        <taxon>Microbacteriaceae</taxon>
        <taxon>Cryobacterium</taxon>
    </lineage>
</organism>